<dbReference type="Pfam" id="PF03134">
    <property type="entry name" value="TB2_DP1_HVA22"/>
    <property type="match status" value="1"/>
</dbReference>
<feature type="compositionally biased region" description="Polar residues" evidence="11">
    <location>
        <begin position="434"/>
        <end position="456"/>
    </location>
</feature>
<keyword evidence="5 12" id="KW-1133">Transmembrane helix</keyword>
<keyword evidence="7" id="KW-0968">Cytoplasmic vesicle</keyword>
<comment type="caution">
    <text evidence="13">The sequence shown here is derived from an EMBL/GenBank/DDBJ whole genome shotgun (WGS) entry which is preliminary data.</text>
</comment>
<feature type="coiled-coil region" evidence="10">
    <location>
        <begin position="1"/>
        <end position="28"/>
    </location>
</feature>
<sequence length="504" mass="54093">MDGLRQRFERLLEQRNLATEALRALEAKTGVDKRYLAAGATTLLSLYLLFGYGAPLLCNLIGFVYPAYASIKAIESPSKEDDTVWLTYWVVYSLFGLAEFFSDLLLSWFPFYYVGKCAFLLFCMIPGPWNGAHMLYRRVIRPLFLKHHEAADKLAGQLKGTMSSTDSSTDSSEQTPSVPSAPIKPASGNASCTTFGPSHSQSLVTGSASGSKLPGKSQVQSSSKASSARANSSNQPQAYGQQHPQPSVTSLGPSQPAQQSPGPGSGSVHHPSTFSSQPPPTVPSPSGTTIPMQPHSSPNRPGESALKGSKSNKHQKTSPTLISPSGTGIPMQPHSSPNKPTESAPKASKSNKHQKTSPTLISPSGTGIPMQPHSSPNRPGESALKGSKSNKHQKTSTAQPSPSGTTIPMQPHSSPNKPTESAPKASKSSKHQKTSPAQPPTSTSVQEQQPQTSTSEPELPVSYLSGFPLEYTSESTTEITCHWPHHHSWLQYLQHCWRLKHLSC</sequence>
<feature type="transmembrane region" description="Helical" evidence="12">
    <location>
        <begin position="43"/>
        <end position="65"/>
    </location>
</feature>
<evidence type="ECO:0000256" key="3">
    <source>
        <dbReference type="ARBA" id="ARBA00022692"/>
    </source>
</evidence>
<organism evidence="13 14">
    <name type="scientific">Myotis myotis</name>
    <name type="common">Greater mouse-eared bat</name>
    <name type="synonym">Vespertilio myotis</name>
    <dbReference type="NCBI Taxonomy" id="51298"/>
    <lineage>
        <taxon>Eukaryota</taxon>
        <taxon>Metazoa</taxon>
        <taxon>Chordata</taxon>
        <taxon>Craniata</taxon>
        <taxon>Vertebrata</taxon>
        <taxon>Euteleostomi</taxon>
        <taxon>Mammalia</taxon>
        <taxon>Eutheria</taxon>
        <taxon>Laurasiatheria</taxon>
        <taxon>Chiroptera</taxon>
        <taxon>Yangochiroptera</taxon>
        <taxon>Vespertilionidae</taxon>
        <taxon>Myotis</taxon>
    </lineage>
</organism>
<evidence type="ECO:0000256" key="2">
    <source>
        <dbReference type="ARBA" id="ARBA00008573"/>
    </source>
</evidence>
<evidence type="ECO:0000313" key="14">
    <source>
        <dbReference type="Proteomes" id="UP000527355"/>
    </source>
</evidence>
<keyword evidence="4" id="KW-0256">Endoplasmic reticulum</keyword>
<evidence type="ECO:0000256" key="1">
    <source>
        <dbReference type="ARBA" id="ARBA00004477"/>
    </source>
</evidence>
<feature type="compositionally biased region" description="Low complexity" evidence="11">
    <location>
        <begin position="217"/>
        <end position="238"/>
    </location>
</feature>
<evidence type="ECO:0000313" key="13">
    <source>
        <dbReference type="EMBL" id="KAF6349730.1"/>
    </source>
</evidence>
<evidence type="ECO:0000256" key="9">
    <source>
        <dbReference type="ARBA" id="ARBA00040661"/>
    </source>
</evidence>
<keyword evidence="6 12" id="KW-0472">Membrane</keyword>
<evidence type="ECO:0000256" key="4">
    <source>
        <dbReference type="ARBA" id="ARBA00022824"/>
    </source>
</evidence>
<comment type="subcellular location">
    <subcellularLocation>
        <location evidence="8">Cytoplasmic vesicle</location>
        <location evidence="8">Clathrin-coated vesicle membrane</location>
        <topology evidence="8">Multi-pass membrane protein</topology>
    </subcellularLocation>
    <subcellularLocation>
        <location evidence="1">Endoplasmic reticulum membrane</location>
        <topology evidence="1">Multi-pass membrane protein</topology>
    </subcellularLocation>
</comment>
<feature type="compositionally biased region" description="Low complexity" evidence="11">
    <location>
        <begin position="163"/>
        <end position="172"/>
    </location>
</feature>
<dbReference type="AlphaFoldDB" id="A0A7J7XKB8"/>
<evidence type="ECO:0000256" key="8">
    <source>
        <dbReference type="ARBA" id="ARBA00029431"/>
    </source>
</evidence>
<dbReference type="EMBL" id="JABWUV010000006">
    <property type="protein sequence ID" value="KAF6349730.1"/>
    <property type="molecule type" value="Genomic_DNA"/>
</dbReference>
<evidence type="ECO:0000256" key="10">
    <source>
        <dbReference type="SAM" id="Coils"/>
    </source>
</evidence>
<evidence type="ECO:0000256" key="5">
    <source>
        <dbReference type="ARBA" id="ARBA00022989"/>
    </source>
</evidence>
<feature type="transmembrane region" description="Helical" evidence="12">
    <location>
        <begin position="85"/>
        <end position="106"/>
    </location>
</feature>
<protein>
    <recommendedName>
        <fullName evidence="9">Receptor expression-enhancing protein 6</fullName>
    </recommendedName>
</protein>
<keyword evidence="10" id="KW-0175">Coiled coil</keyword>
<name>A0A7J7XKB8_MYOMY</name>
<proteinExistence type="inferred from homology"/>
<keyword evidence="13" id="KW-0808">Transferase</keyword>
<keyword evidence="14" id="KW-1185">Reference proteome</keyword>
<dbReference type="GO" id="GO:0005789">
    <property type="term" value="C:endoplasmic reticulum membrane"/>
    <property type="evidence" value="ECO:0007669"/>
    <property type="project" value="UniProtKB-SubCell"/>
</dbReference>
<evidence type="ECO:0000256" key="12">
    <source>
        <dbReference type="SAM" id="Phobius"/>
    </source>
</evidence>
<dbReference type="PANTHER" id="PTHR12300:SF133">
    <property type="entry name" value="RECEPTOR EXPRESSION-ENHANCING PROTEIN 6"/>
    <property type="match status" value="1"/>
</dbReference>
<feature type="compositionally biased region" description="Polar residues" evidence="11">
    <location>
        <begin position="356"/>
        <end position="365"/>
    </location>
</feature>
<dbReference type="Proteomes" id="UP000527355">
    <property type="component" value="Unassembled WGS sequence"/>
</dbReference>
<dbReference type="GO" id="GO:0030665">
    <property type="term" value="C:clathrin-coated vesicle membrane"/>
    <property type="evidence" value="ECO:0007669"/>
    <property type="project" value="UniProtKB-SubCell"/>
</dbReference>
<feature type="compositionally biased region" description="Polar residues" evidence="11">
    <location>
        <begin position="317"/>
        <end position="326"/>
    </location>
</feature>
<feature type="region of interest" description="Disordered" evidence="11">
    <location>
        <begin position="158"/>
        <end position="461"/>
    </location>
</feature>
<keyword evidence="3 12" id="KW-0812">Transmembrane</keyword>
<evidence type="ECO:0000256" key="7">
    <source>
        <dbReference type="ARBA" id="ARBA00023329"/>
    </source>
</evidence>
<evidence type="ECO:0000256" key="6">
    <source>
        <dbReference type="ARBA" id="ARBA00023136"/>
    </source>
</evidence>
<keyword evidence="13" id="KW-0418">Kinase</keyword>
<reference evidence="13 14" key="1">
    <citation type="journal article" date="2020" name="Nature">
        <title>Six reference-quality genomes reveal evolution of bat adaptations.</title>
        <authorList>
            <person name="Jebb D."/>
            <person name="Huang Z."/>
            <person name="Pippel M."/>
            <person name="Hughes G.M."/>
            <person name="Lavrichenko K."/>
            <person name="Devanna P."/>
            <person name="Winkler S."/>
            <person name="Jermiin L.S."/>
            <person name="Skirmuntt E.C."/>
            <person name="Katzourakis A."/>
            <person name="Burkitt-Gray L."/>
            <person name="Ray D.A."/>
            <person name="Sullivan K.A.M."/>
            <person name="Roscito J.G."/>
            <person name="Kirilenko B.M."/>
            <person name="Davalos L.M."/>
            <person name="Corthals A.P."/>
            <person name="Power M.L."/>
            <person name="Jones G."/>
            <person name="Ransome R.D."/>
            <person name="Dechmann D.K.N."/>
            <person name="Locatelli A.G."/>
            <person name="Puechmaille S.J."/>
            <person name="Fedrigo O."/>
            <person name="Jarvis E.D."/>
            <person name="Hiller M."/>
            <person name="Vernes S.C."/>
            <person name="Myers E.W."/>
            <person name="Teeling E.C."/>
        </authorList>
    </citation>
    <scope>NUCLEOTIDE SEQUENCE [LARGE SCALE GENOMIC DNA]</scope>
    <source>
        <strain evidence="13">MMyoMyo1</strain>
        <tissue evidence="13">Flight muscle</tissue>
    </source>
</reference>
<comment type="similarity">
    <text evidence="2">Belongs to the DP1 family.</text>
</comment>
<accession>A0A7J7XKB8</accession>
<feature type="compositionally biased region" description="Polar residues" evidence="11">
    <location>
        <begin position="188"/>
        <end position="210"/>
    </location>
</feature>
<evidence type="ECO:0000256" key="11">
    <source>
        <dbReference type="SAM" id="MobiDB-lite"/>
    </source>
</evidence>
<gene>
    <name evidence="13" type="ORF">mMyoMyo1_015375</name>
</gene>
<feature type="compositionally biased region" description="Polar residues" evidence="11">
    <location>
        <begin position="239"/>
        <end position="251"/>
    </location>
</feature>
<dbReference type="GO" id="GO:0016301">
    <property type="term" value="F:kinase activity"/>
    <property type="evidence" value="ECO:0007669"/>
    <property type="project" value="UniProtKB-KW"/>
</dbReference>
<feature type="transmembrane region" description="Helical" evidence="12">
    <location>
        <begin position="118"/>
        <end position="136"/>
    </location>
</feature>
<feature type="compositionally biased region" description="Polar residues" evidence="11">
    <location>
        <begin position="395"/>
        <end position="419"/>
    </location>
</feature>
<dbReference type="VEuPathDB" id="HostDB:GeneID_118658958"/>
<dbReference type="InterPro" id="IPR004345">
    <property type="entry name" value="TB2_DP1_HVA22"/>
</dbReference>
<feature type="compositionally biased region" description="Low complexity" evidence="11">
    <location>
        <begin position="252"/>
        <end position="262"/>
    </location>
</feature>
<dbReference type="PANTHER" id="PTHR12300">
    <property type="entry name" value="HVA22-LIKE PROTEINS"/>
    <property type="match status" value="1"/>
</dbReference>